<evidence type="ECO:0000313" key="3">
    <source>
        <dbReference type="Proteomes" id="UP000315112"/>
    </source>
</evidence>
<name>A0A562PZV5_9BURK</name>
<evidence type="ECO:0000313" key="2">
    <source>
        <dbReference type="EMBL" id="TWI49959.1"/>
    </source>
</evidence>
<organism evidence="2 3">
    <name type="scientific">Pseudoduganella flava</name>
    <dbReference type="NCBI Taxonomy" id="871742"/>
    <lineage>
        <taxon>Bacteria</taxon>
        <taxon>Pseudomonadati</taxon>
        <taxon>Pseudomonadota</taxon>
        <taxon>Betaproteobacteria</taxon>
        <taxon>Burkholderiales</taxon>
        <taxon>Oxalobacteraceae</taxon>
        <taxon>Telluria group</taxon>
        <taxon>Pseudoduganella</taxon>
    </lineage>
</organism>
<protein>
    <recommendedName>
        <fullName evidence="4">Molecular chaperone DnaJ</fullName>
    </recommendedName>
</protein>
<evidence type="ECO:0008006" key="4">
    <source>
        <dbReference type="Google" id="ProtNLM"/>
    </source>
</evidence>
<dbReference type="Proteomes" id="UP000315112">
    <property type="component" value="Unassembled WGS sequence"/>
</dbReference>
<dbReference type="AlphaFoldDB" id="A0A562PZV5"/>
<proteinExistence type="predicted"/>
<reference evidence="2 3" key="1">
    <citation type="journal article" date="2015" name="Stand. Genomic Sci.">
        <title>Genomic Encyclopedia of Bacterial and Archaeal Type Strains, Phase III: the genomes of soil and plant-associated and newly described type strains.</title>
        <authorList>
            <person name="Whitman W.B."/>
            <person name="Woyke T."/>
            <person name="Klenk H.P."/>
            <person name="Zhou Y."/>
            <person name="Lilburn T.G."/>
            <person name="Beck B.J."/>
            <person name="De Vos P."/>
            <person name="Vandamme P."/>
            <person name="Eisen J.A."/>
            <person name="Garrity G."/>
            <person name="Hugenholtz P."/>
            <person name="Kyrpides N.C."/>
        </authorList>
    </citation>
    <scope>NUCLEOTIDE SEQUENCE [LARGE SCALE GENOMIC DNA]</scope>
    <source>
        <strain evidence="2 3">CGMCC 1.10685</strain>
    </source>
</reference>
<dbReference type="EMBL" id="VLKW01000002">
    <property type="protein sequence ID" value="TWI49959.1"/>
    <property type="molecule type" value="Genomic_DNA"/>
</dbReference>
<dbReference type="SUPFAM" id="SSF57938">
    <property type="entry name" value="DnaJ/Hsp40 cysteine-rich domain"/>
    <property type="match status" value="1"/>
</dbReference>
<feature type="region of interest" description="Disordered" evidence="1">
    <location>
        <begin position="1"/>
        <end position="39"/>
    </location>
</feature>
<dbReference type="InterPro" id="IPR036410">
    <property type="entry name" value="HSP_DnaJ_Cys-rich_dom_sf"/>
</dbReference>
<dbReference type="RefSeq" id="WP_199271902.1">
    <property type="nucleotide sequence ID" value="NZ_CP046904.1"/>
</dbReference>
<dbReference type="Gene3D" id="6.20.20.10">
    <property type="match status" value="1"/>
</dbReference>
<accession>A0A562PZV5</accession>
<gene>
    <name evidence="2" type="ORF">IP92_01183</name>
</gene>
<comment type="caution">
    <text evidence="2">The sequence shown here is derived from an EMBL/GenBank/DDBJ whole genome shotgun (WGS) entry which is preliminary data.</text>
</comment>
<sequence>MNTPLNPGDEAEPGTPGSGEDVCPACHGSGKQADGKPCANCGGSGVIQEGIGGG</sequence>
<evidence type="ECO:0000256" key="1">
    <source>
        <dbReference type="SAM" id="MobiDB-lite"/>
    </source>
</evidence>